<evidence type="ECO:0000313" key="2">
    <source>
        <dbReference type="Proteomes" id="UP000546200"/>
    </source>
</evidence>
<dbReference type="AlphaFoldDB" id="A0A7W9ETY0"/>
<name>A0A7W9ETY0_9SPHN</name>
<sequence length="112" mass="11368">MASIDLAQVTKDVLGAMTTAIGSGSGQVHAFARAEAAKIAVSIAEIGQLRAAGVIDEEEMELHLDVQKNASRAVLMAVKGIGIVTAERAVNAAISVALAAVSTSLGVPFVRV</sequence>
<keyword evidence="2" id="KW-1185">Reference proteome</keyword>
<accession>A0A7W9ETY0</accession>
<protein>
    <submittedName>
        <fullName evidence="1">Transcription initiation factor IIE alpha subunit</fullName>
    </submittedName>
</protein>
<dbReference type="Proteomes" id="UP000546200">
    <property type="component" value="Unassembled WGS sequence"/>
</dbReference>
<organism evidence="1 2">
    <name type="scientific">Sphingomonas aerophila</name>
    <dbReference type="NCBI Taxonomy" id="1344948"/>
    <lineage>
        <taxon>Bacteria</taxon>
        <taxon>Pseudomonadati</taxon>
        <taxon>Pseudomonadota</taxon>
        <taxon>Alphaproteobacteria</taxon>
        <taxon>Sphingomonadales</taxon>
        <taxon>Sphingomonadaceae</taxon>
        <taxon>Sphingomonas</taxon>
    </lineage>
</organism>
<comment type="caution">
    <text evidence="1">The sequence shown here is derived from an EMBL/GenBank/DDBJ whole genome shotgun (WGS) entry which is preliminary data.</text>
</comment>
<dbReference type="RefSeq" id="WP_184056047.1">
    <property type="nucleotide sequence ID" value="NZ_JACIJK010000004.1"/>
</dbReference>
<gene>
    <name evidence="1" type="ORF">FHS94_001411</name>
</gene>
<proteinExistence type="predicted"/>
<dbReference type="EMBL" id="JACIJK010000004">
    <property type="protein sequence ID" value="MBB5714575.1"/>
    <property type="molecule type" value="Genomic_DNA"/>
</dbReference>
<reference evidence="1 2" key="1">
    <citation type="submission" date="2020-08" db="EMBL/GenBank/DDBJ databases">
        <title>Genomic Encyclopedia of Type Strains, Phase IV (KMG-IV): sequencing the most valuable type-strain genomes for metagenomic binning, comparative biology and taxonomic classification.</title>
        <authorList>
            <person name="Goeker M."/>
        </authorList>
    </citation>
    <scope>NUCLEOTIDE SEQUENCE [LARGE SCALE GENOMIC DNA]</scope>
    <source>
        <strain evidence="1 2">DSM 100044</strain>
    </source>
</reference>
<evidence type="ECO:0000313" key="1">
    <source>
        <dbReference type="EMBL" id="MBB5714575.1"/>
    </source>
</evidence>